<feature type="transmembrane region" description="Helical" evidence="1">
    <location>
        <begin position="94"/>
        <end position="116"/>
    </location>
</feature>
<dbReference type="Proteomes" id="UP000503330">
    <property type="component" value="Chromosome"/>
</dbReference>
<organism evidence="2 4">
    <name type="scientific">Clostridium innocuum</name>
    <dbReference type="NCBI Taxonomy" id="1522"/>
    <lineage>
        <taxon>Bacteria</taxon>
        <taxon>Bacillati</taxon>
        <taxon>Bacillota</taxon>
        <taxon>Clostridia</taxon>
        <taxon>Eubacteriales</taxon>
        <taxon>Clostridiaceae</taxon>
        <taxon>Clostridium</taxon>
    </lineage>
</organism>
<gene>
    <name evidence="2" type="ORF">CIAN88_22220</name>
    <name evidence="3" type="ORF">G4D54_18805</name>
</gene>
<accession>A0A099I1J9</accession>
<dbReference type="RefSeq" id="WP_002605756.1">
    <property type="nucleotide sequence ID" value="NZ_BAAACC010000023.1"/>
</dbReference>
<feature type="transmembrane region" description="Helical" evidence="1">
    <location>
        <begin position="64"/>
        <end position="82"/>
    </location>
</feature>
<feature type="transmembrane region" description="Helical" evidence="1">
    <location>
        <begin position="6"/>
        <end position="29"/>
    </location>
</feature>
<sequence>MKARELCFIAVIASIEAVVFTSFSFILYLECITFTIVVFAMTFQTRQAVLGAVVFTILNLSTQGVAPWSMMYCLIYPLYSLFIGCSRKFLNRHFLALVFTCGFLSFLTGQLVQLPFMLISEKITVIYVLMGLKTSLIQGFMSMALCAICYKPIAAVLNHMERRLQNGKAM</sequence>
<evidence type="ECO:0000313" key="5">
    <source>
        <dbReference type="Proteomes" id="UP000503330"/>
    </source>
</evidence>
<dbReference type="AlphaFoldDB" id="A0A099I1J9"/>
<dbReference type="EMBL" id="JQIF01000142">
    <property type="protein sequence ID" value="KGJ51142.1"/>
    <property type="molecule type" value="Genomic_DNA"/>
</dbReference>
<feature type="transmembrane region" description="Helical" evidence="1">
    <location>
        <begin position="136"/>
        <end position="157"/>
    </location>
</feature>
<keyword evidence="1" id="KW-0812">Transmembrane</keyword>
<keyword evidence="1" id="KW-1133">Transmembrane helix</keyword>
<name>A0A099I1J9_CLOIN</name>
<evidence type="ECO:0000313" key="2">
    <source>
        <dbReference type="EMBL" id="KGJ51142.1"/>
    </source>
</evidence>
<evidence type="ECO:0000256" key="1">
    <source>
        <dbReference type="SAM" id="Phobius"/>
    </source>
</evidence>
<reference evidence="3 5" key="2">
    <citation type="submission" date="2020-02" db="EMBL/GenBank/DDBJ databases">
        <authorList>
            <person name="Kociolek L.K."/>
            <person name="Ozer E.A."/>
        </authorList>
    </citation>
    <scope>NUCLEOTIDE SEQUENCE [LARGE SCALE GENOMIC DNA]</scope>
    <source>
        <strain evidence="3 5">ATCC 14501</strain>
    </source>
</reference>
<reference evidence="2 4" key="1">
    <citation type="submission" date="2014-08" db="EMBL/GenBank/DDBJ databases">
        <title>Clostridium innocuum, an unnegligible vancomycin-resistant pathogen causing extra-intestinal infections.</title>
        <authorList>
            <person name="Feng Y."/>
            <person name="Chiu C.-H."/>
        </authorList>
    </citation>
    <scope>NUCLEOTIDE SEQUENCE [LARGE SCALE GENOMIC DNA]</scope>
    <source>
        <strain evidence="2 4">AN88</strain>
    </source>
</reference>
<dbReference type="GeneID" id="61927632"/>
<protein>
    <submittedName>
        <fullName evidence="2">Cytochrome B</fullName>
    </submittedName>
</protein>
<keyword evidence="1" id="KW-0472">Membrane</keyword>
<evidence type="ECO:0000313" key="4">
    <source>
        <dbReference type="Proteomes" id="UP000030008"/>
    </source>
</evidence>
<evidence type="ECO:0000313" key="3">
    <source>
        <dbReference type="EMBL" id="QJA04324.1"/>
    </source>
</evidence>
<proteinExistence type="predicted"/>
<dbReference type="Proteomes" id="UP000030008">
    <property type="component" value="Unassembled WGS sequence"/>
</dbReference>
<dbReference type="EMBL" id="CP048838">
    <property type="protein sequence ID" value="QJA04324.1"/>
    <property type="molecule type" value="Genomic_DNA"/>
</dbReference>